<organism evidence="3 4">
    <name type="scientific">Apiospora phragmitis</name>
    <dbReference type="NCBI Taxonomy" id="2905665"/>
    <lineage>
        <taxon>Eukaryota</taxon>
        <taxon>Fungi</taxon>
        <taxon>Dikarya</taxon>
        <taxon>Ascomycota</taxon>
        <taxon>Pezizomycotina</taxon>
        <taxon>Sordariomycetes</taxon>
        <taxon>Xylariomycetidae</taxon>
        <taxon>Amphisphaeriales</taxon>
        <taxon>Apiosporaceae</taxon>
        <taxon>Apiospora</taxon>
    </lineage>
</organism>
<dbReference type="EMBL" id="JAQQWL010000006">
    <property type="protein sequence ID" value="KAK8069404.1"/>
    <property type="molecule type" value="Genomic_DNA"/>
</dbReference>
<evidence type="ECO:0000256" key="1">
    <source>
        <dbReference type="SAM" id="MobiDB-lite"/>
    </source>
</evidence>
<protein>
    <recommendedName>
        <fullName evidence="2">Heterokaryon incompatibility domain-containing protein</fullName>
    </recommendedName>
</protein>
<dbReference type="PANTHER" id="PTHR33112">
    <property type="entry name" value="DOMAIN PROTEIN, PUTATIVE-RELATED"/>
    <property type="match status" value="1"/>
</dbReference>
<feature type="compositionally biased region" description="Polar residues" evidence="1">
    <location>
        <begin position="25"/>
        <end position="34"/>
    </location>
</feature>
<feature type="region of interest" description="Disordered" evidence="1">
    <location>
        <begin position="25"/>
        <end position="48"/>
    </location>
</feature>
<dbReference type="Proteomes" id="UP001480595">
    <property type="component" value="Unassembled WGS sequence"/>
</dbReference>
<name>A0ABR1VDW7_9PEZI</name>
<sequence>MLLQFEPSPPSDGTDFIRLATKNTVPESPLQESPSLEKRSLSRVSQRRNTFREADKVFRWFKYHHIWIESLCIQQGSVEDWRRLTQKMKLVYRNANITIAAGHGDST</sequence>
<keyword evidence="4" id="KW-1185">Reference proteome</keyword>
<dbReference type="PANTHER" id="PTHR33112:SF16">
    <property type="entry name" value="HETEROKARYON INCOMPATIBILITY DOMAIN-CONTAINING PROTEIN"/>
    <property type="match status" value="1"/>
</dbReference>
<dbReference type="Pfam" id="PF06985">
    <property type="entry name" value="HET"/>
    <property type="match status" value="1"/>
</dbReference>
<evidence type="ECO:0000313" key="4">
    <source>
        <dbReference type="Proteomes" id="UP001480595"/>
    </source>
</evidence>
<proteinExistence type="predicted"/>
<gene>
    <name evidence="3" type="ORF">PG994_006020</name>
</gene>
<feature type="domain" description="Heterokaryon incompatibility" evidence="2">
    <location>
        <begin position="43"/>
        <end position="105"/>
    </location>
</feature>
<evidence type="ECO:0000259" key="2">
    <source>
        <dbReference type="Pfam" id="PF06985"/>
    </source>
</evidence>
<dbReference type="RefSeq" id="XP_066716698.1">
    <property type="nucleotide sequence ID" value="XM_066857429.1"/>
</dbReference>
<dbReference type="InterPro" id="IPR010730">
    <property type="entry name" value="HET"/>
</dbReference>
<evidence type="ECO:0000313" key="3">
    <source>
        <dbReference type="EMBL" id="KAK8069404.1"/>
    </source>
</evidence>
<accession>A0ABR1VDW7</accession>
<comment type="caution">
    <text evidence="3">The sequence shown here is derived from an EMBL/GenBank/DDBJ whole genome shotgun (WGS) entry which is preliminary data.</text>
</comment>
<reference evidence="3 4" key="1">
    <citation type="submission" date="2023-01" db="EMBL/GenBank/DDBJ databases">
        <title>Analysis of 21 Apiospora genomes using comparative genomics revels a genus with tremendous synthesis potential of carbohydrate active enzymes and secondary metabolites.</title>
        <authorList>
            <person name="Sorensen T."/>
        </authorList>
    </citation>
    <scope>NUCLEOTIDE SEQUENCE [LARGE SCALE GENOMIC DNA]</scope>
    <source>
        <strain evidence="3 4">CBS 135458</strain>
    </source>
</reference>
<dbReference type="GeneID" id="92090492"/>